<feature type="chain" id="PRO_5047200280" description="SID1 transmembrane family member 1" evidence="9">
    <location>
        <begin position="39"/>
        <end position="785"/>
    </location>
</feature>
<reference evidence="10 11" key="1">
    <citation type="submission" date="2024-08" db="EMBL/GenBank/DDBJ databases">
        <authorList>
            <person name="Cucini C."/>
            <person name="Frati F."/>
        </authorList>
    </citation>
    <scope>NUCLEOTIDE SEQUENCE [LARGE SCALE GENOMIC DNA]</scope>
</reference>
<evidence type="ECO:0000256" key="2">
    <source>
        <dbReference type="ARBA" id="ARBA00006618"/>
    </source>
</evidence>
<feature type="transmembrane region" description="Helical" evidence="8">
    <location>
        <begin position="327"/>
        <end position="350"/>
    </location>
</feature>
<feature type="transmembrane region" description="Helical" evidence="8">
    <location>
        <begin position="680"/>
        <end position="699"/>
    </location>
</feature>
<dbReference type="InterPro" id="IPR025958">
    <property type="entry name" value="SID1_TM_fam"/>
</dbReference>
<proteinExistence type="inferred from homology"/>
<feature type="transmembrane region" description="Helical" evidence="8">
    <location>
        <begin position="539"/>
        <end position="555"/>
    </location>
</feature>
<evidence type="ECO:0000256" key="6">
    <source>
        <dbReference type="ARBA" id="ARBA00023136"/>
    </source>
</evidence>
<keyword evidence="6 8" id="KW-0472">Membrane</keyword>
<feature type="transmembrane region" description="Helical" evidence="8">
    <location>
        <begin position="426"/>
        <end position="445"/>
    </location>
</feature>
<evidence type="ECO:0000256" key="3">
    <source>
        <dbReference type="ARBA" id="ARBA00022692"/>
    </source>
</evidence>
<evidence type="ECO:0000313" key="11">
    <source>
        <dbReference type="Proteomes" id="UP001642540"/>
    </source>
</evidence>
<accession>A0ABP1RQT1</accession>
<comment type="caution">
    <text evidence="10">The sequence shown here is derived from an EMBL/GenBank/DDBJ whole genome shotgun (WGS) entry which is preliminary data.</text>
</comment>
<keyword evidence="5 8" id="KW-1133">Transmembrane helix</keyword>
<evidence type="ECO:0000256" key="9">
    <source>
        <dbReference type="SAM" id="SignalP"/>
    </source>
</evidence>
<evidence type="ECO:0008006" key="12">
    <source>
        <dbReference type="Google" id="ProtNLM"/>
    </source>
</evidence>
<keyword evidence="3 8" id="KW-0812">Transmembrane</keyword>
<protein>
    <recommendedName>
        <fullName evidence="12">SID1 transmembrane family member 1</fullName>
    </recommendedName>
</protein>
<dbReference type="PANTHER" id="PTHR12185">
    <property type="entry name" value="SID1 TRANSMEMBRANE FAMILY MEMEBER"/>
    <property type="match status" value="1"/>
</dbReference>
<feature type="signal peptide" evidence="9">
    <location>
        <begin position="1"/>
        <end position="38"/>
    </location>
</feature>
<dbReference type="PANTHER" id="PTHR12185:SF14">
    <property type="entry name" value="CHOLESTEROL UPTAKE PROTEIN 1"/>
    <property type="match status" value="1"/>
</dbReference>
<name>A0ABP1RQT1_9HEXA</name>
<keyword evidence="7" id="KW-0325">Glycoprotein</keyword>
<comment type="similarity">
    <text evidence="2">Belongs to the SID1 family.</text>
</comment>
<evidence type="ECO:0000256" key="1">
    <source>
        <dbReference type="ARBA" id="ARBA00004141"/>
    </source>
</evidence>
<dbReference type="EMBL" id="CAXLJM020000099">
    <property type="protein sequence ID" value="CAL8133389.1"/>
    <property type="molecule type" value="Genomic_DNA"/>
</dbReference>
<feature type="transmembrane region" description="Helical" evidence="8">
    <location>
        <begin position="593"/>
        <end position="616"/>
    </location>
</feature>
<feature type="transmembrane region" description="Helical" evidence="8">
    <location>
        <begin position="653"/>
        <end position="673"/>
    </location>
</feature>
<feature type="transmembrane region" description="Helical" evidence="8">
    <location>
        <begin position="567"/>
        <end position="586"/>
    </location>
</feature>
<keyword evidence="11" id="KW-1185">Reference proteome</keyword>
<dbReference type="Proteomes" id="UP001642540">
    <property type="component" value="Unassembled WGS sequence"/>
</dbReference>
<evidence type="ECO:0000256" key="4">
    <source>
        <dbReference type="ARBA" id="ARBA00022729"/>
    </source>
</evidence>
<feature type="transmembrane region" description="Helical" evidence="8">
    <location>
        <begin position="711"/>
        <end position="733"/>
    </location>
</feature>
<sequence>MDAHANIGALQGNLGMRLSGRKFKVMLALLLLPMVVLCQTPPLRYKPTTNVTEADTNKNYSGTVNSTIQNIYFYEINSTVIDFSNATVRLRVEADKDTSKPLSSLSVAIIKPGDISTSIRLPKLSNRNGTIIHLTDAEMYTAERTICLLNPPNENYVAFSVVVSTRSDINIKFNLSVDVSSDFILNVEETRHVIVSPNTPVFYHFIFDERMDSVVVMVDANNTYNRCMTLSVQIPICPIFDQEDNIHYGGVYQTITSSGSLLVQKQKPFDKGFVVVIIAHLENEECQKRDPFSLPFSNLFNEIPSNFSIPINITVSNREKNQESRKAFYWSLPILISIGISLILFVVLCIRHKCIRTDEFTQNARMNSWPGSKVRELSMNDFNHDKNKHQASFSWQVSVVTGDSDLCYYNYRCAHPFWIFLDFNHIVSNIPYVIFGIMILVFSKYHKLKLEKLSNSARPACATEQQNLVENEELPQNVEGDPHNGGQNQHHNAPAHPEFGVPFHYDMFNALGVSLIVEGILSASYHLCPNEATFQFDTCFMYVIALMTIIHLYQLRHPSCFSEKHALLTLIFIVIPTVFSIVSSFLSHYLTSALMYFFVVSTLVVCILVGINYGFLGEQQDSDSTYAPVRIFTFPNINQHKNMNRNNIYPLRFLLPFGCLVISSLVQTYWLMFRCPLSTYMLYLLVGNMCWNLIYYILMKFIHGELTWKGIVFPAVYLTLAVVFGGCAVNFYFKAAAKWELPPSASRAVNKECLKVLGIEYPFDFHDVWHILSAAAIFCTFNVSY</sequence>
<evidence type="ECO:0000256" key="5">
    <source>
        <dbReference type="ARBA" id="ARBA00022989"/>
    </source>
</evidence>
<keyword evidence="4 9" id="KW-0732">Signal</keyword>
<comment type="subcellular location">
    <subcellularLocation>
        <location evidence="1">Membrane</location>
        <topology evidence="1">Multi-pass membrane protein</topology>
    </subcellularLocation>
</comment>
<evidence type="ECO:0000256" key="8">
    <source>
        <dbReference type="SAM" id="Phobius"/>
    </source>
</evidence>
<evidence type="ECO:0000313" key="10">
    <source>
        <dbReference type="EMBL" id="CAL8133389.1"/>
    </source>
</evidence>
<dbReference type="Pfam" id="PF13965">
    <property type="entry name" value="SID-1_RNA_chan"/>
    <property type="match status" value="3"/>
</dbReference>
<evidence type="ECO:0000256" key="7">
    <source>
        <dbReference type="ARBA" id="ARBA00023180"/>
    </source>
</evidence>
<organism evidence="10 11">
    <name type="scientific">Orchesella dallaii</name>
    <dbReference type="NCBI Taxonomy" id="48710"/>
    <lineage>
        <taxon>Eukaryota</taxon>
        <taxon>Metazoa</taxon>
        <taxon>Ecdysozoa</taxon>
        <taxon>Arthropoda</taxon>
        <taxon>Hexapoda</taxon>
        <taxon>Collembola</taxon>
        <taxon>Entomobryomorpha</taxon>
        <taxon>Entomobryoidea</taxon>
        <taxon>Orchesellidae</taxon>
        <taxon>Orchesellinae</taxon>
        <taxon>Orchesella</taxon>
    </lineage>
</organism>
<gene>
    <name evidence="10" type="ORF">ODALV1_LOCUS25044</name>
</gene>